<dbReference type="InterPro" id="IPR001789">
    <property type="entry name" value="Sig_transdc_resp-reg_receiver"/>
</dbReference>
<evidence type="ECO:0000256" key="4">
    <source>
        <dbReference type="ARBA" id="ARBA00023163"/>
    </source>
</evidence>
<dbReference type="PROSITE" id="PS50043">
    <property type="entry name" value="HTH_LUXR_2"/>
    <property type="match status" value="1"/>
</dbReference>
<organism evidence="8 9">
    <name type="scientific">Pseudorhodoferax soli</name>
    <dbReference type="NCBI Taxonomy" id="545864"/>
    <lineage>
        <taxon>Bacteria</taxon>
        <taxon>Pseudomonadati</taxon>
        <taxon>Pseudomonadota</taxon>
        <taxon>Betaproteobacteria</taxon>
        <taxon>Burkholderiales</taxon>
        <taxon>Comamonadaceae</taxon>
    </lineage>
</organism>
<dbReference type="Proteomes" id="UP000252884">
    <property type="component" value="Unassembled WGS sequence"/>
</dbReference>
<dbReference type="AlphaFoldDB" id="A0A368X8Y7"/>
<dbReference type="GO" id="GO:0000160">
    <property type="term" value="P:phosphorelay signal transduction system"/>
    <property type="evidence" value="ECO:0007669"/>
    <property type="project" value="InterPro"/>
</dbReference>
<dbReference type="CDD" id="cd06170">
    <property type="entry name" value="LuxR_C_like"/>
    <property type="match status" value="1"/>
</dbReference>
<dbReference type="InterPro" id="IPR058245">
    <property type="entry name" value="NreC/VraR/RcsB-like_REC"/>
</dbReference>
<dbReference type="PROSITE" id="PS50110">
    <property type="entry name" value="RESPONSE_REGULATORY"/>
    <property type="match status" value="1"/>
</dbReference>
<dbReference type="InterPro" id="IPR039420">
    <property type="entry name" value="WalR-like"/>
</dbReference>
<proteinExistence type="predicted"/>
<evidence type="ECO:0000313" key="8">
    <source>
        <dbReference type="EMBL" id="RCW64422.1"/>
    </source>
</evidence>
<name>A0A368X8Y7_9BURK</name>
<evidence type="ECO:0000256" key="3">
    <source>
        <dbReference type="ARBA" id="ARBA00023125"/>
    </source>
</evidence>
<gene>
    <name evidence="8" type="ORF">DES41_11546</name>
</gene>
<evidence type="ECO:0000256" key="5">
    <source>
        <dbReference type="PROSITE-ProRule" id="PRU00169"/>
    </source>
</evidence>
<dbReference type="InterPro" id="IPR000792">
    <property type="entry name" value="Tscrpt_reg_LuxR_C"/>
</dbReference>
<dbReference type="OrthoDB" id="9816469at2"/>
<evidence type="ECO:0000256" key="1">
    <source>
        <dbReference type="ARBA" id="ARBA00022553"/>
    </source>
</evidence>
<keyword evidence="9" id="KW-1185">Reference proteome</keyword>
<evidence type="ECO:0000313" key="9">
    <source>
        <dbReference type="Proteomes" id="UP000252884"/>
    </source>
</evidence>
<keyword evidence="3" id="KW-0238">DNA-binding</keyword>
<evidence type="ECO:0000259" key="7">
    <source>
        <dbReference type="PROSITE" id="PS50110"/>
    </source>
</evidence>
<keyword evidence="4" id="KW-0804">Transcription</keyword>
<dbReference type="Pfam" id="PF00196">
    <property type="entry name" value="GerE"/>
    <property type="match status" value="1"/>
</dbReference>
<dbReference type="Gene3D" id="3.40.50.2300">
    <property type="match status" value="1"/>
</dbReference>
<reference evidence="8 9" key="1">
    <citation type="submission" date="2018-07" db="EMBL/GenBank/DDBJ databases">
        <title>Genomic Encyclopedia of Type Strains, Phase IV (KMG-IV): sequencing the most valuable type-strain genomes for metagenomic binning, comparative biology and taxonomic classification.</title>
        <authorList>
            <person name="Goeker M."/>
        </authorList>
    </citation>
    <scope>NUCLEOTIDE SEQUENCE [LARGE SCALE GENOMIC DNA]</scope>
    <source>
        <strain evidence="8 9">DSM 21634</strain>
    </source>
</reference>
<dbReference type="Pfam" id="PF00072">
    <property type="entry name" value="Response_reg"/>
    <property type="match status" value="1"/>
</dbReference>
<dbReference type="RefSeq" id="WP_114472290.1">
    <property type="nucleotide sequence ID" value="NZ_QPJK01000015.1"/>
</dbReference>
<dbReference type="InterPro" id="IPR016032">
    <property type="entry name" value="Sig_transdc_resp-reg_C-effctor"/>
</dbReference>
<feature type="domain" description="HTH luxR-type" evidence="6">
    <location>
        <begin position="146"/>
        <end position="211"/>
    </location>
</feature>
<evidence type="ECO:0000259" key="6">
    <source>
        <dbReference type="PROSITE" id="PS50043"/>
    </source>
</evidence>
<dbReference type="GO" id="GO:0006355">
    <property type="term" value="P:regulation of DNA-templated transcription"/>
    <property type="evidence" value="ECO:0007669"/>
    <property type="project" value="InterPro"/>
</dbReference>
<dbReference type="SUPFAM" id="SSF46894">
    <property type="entry name" value="C-terminal effector domain of the bipartite response regulators"/>
    <property type="match status" value="1"/>
</dbReference>
<dbReference type="GO" id="GO:0003677">
    <property type="term" value="F:DNA binding"/>
    <property type="evidence" value="ECO:0007669"/>
    <property type="project" value="UniProtKB-KW"/>
</dbReference>
<dbReference type="SMART" id="SM00448">
    <property type="entry name" value="REC"/>
    <property type="match status" value="1"/>
</dbReference>
<keyword evidence="1 5" id="KW-0597">Phosphoprotein</keyword>
<dbReference type="PRINTS" id="PR00038">
    <property type="entry name" value="HTHLUXR"/>
</dbReference>
<protein>
    <submittedName>
        <fullName evidence="8">LuxR family two component transcriptional regulator</fullName>
    </submittedName>
</protein>
<keyword evidence="2" id="KW-0805">Transcription regulation</keyword>
<dbReference type="InterPro" id="IPR011006">
    <property type="entry name" value="CheY-like_superfamily"/>
</dbReference>
<feature type="modified residue" description="4-aspartylphosphate" evidence="5">
    <location>
        <position position="60"/>
    </location>
</feature>
<dbReference type="PANTHER" id="PTHR43214:SF41">
    <property type="entry name" value="NITRATE_NITRITE RESPONSE REGULATOR PROTEIN NARP"/>
    <property type="match status" value="1"/>
</dbReference>
<comment type="caution">
    <text evidence="8">The sequence shown here is derived from an EMBL/GenBank/DDBJ whole genome shotgun (WGS) entry which is preliminary data.</text>
</comment>
<dbReference type="SUPFAM" id="SSF52172">
    <property type="entry name" value="CheY-like"/>
    <property type="match status" value="1"/>
</dbReference>
<accession>A0A368X8Y7</accession>
<dbReference type="EMBL" id="QPJK01000015">
    <property type="protein sequence ID" value="RCW64422.1"/>
    <property type="molecule type" value="Genomic_DNA"/>
</dbReference>
<feature type="domain" description="Response regulatory" evidence="7">
    <location>
        <begin position="9"/>
        <end position="125"/>
    </location>
</feature>
<dbReference type="PANTHER" id="PTHR43214">
    <property type="entry name" value="TWO-COMPONENT RESPONSE REGULATOR"/>
    <property type="match status" value="1"/>
</dbReference>
<dbReference type="CDD" id="cd17535">
    <property type="entry name" value="REC_NarL-like"/>
    <property type="match status" value="1"/>
</dbReference>
<sequence length="218" mass="23798">MTPDPAPIRVLLVDDHPLLRDGVRMRLHATPHIRVVGEAGCAQEAEALAAALQPDLVVTDIRMPDASGIQLATRFRDRFPDLRLLVLSMHQDAEYVRRAVALDVRGYVLKDGPGHHLVEAIDAVHAGERYFSPGLPLPTEPAPPPVTRAWGHLTPKESAVLSLLADGCSNREIADALGASVRTVETHRLHLRRKLRIEGQAALVKYAVSYADLQVGHA</sequence>
<evidence type="ECO:0000256" key="2">
    <source>
        <dbReference type="ARBA" id="ARBA00023015"/>
    </source>
</evidence>
<dbReference type="SMART" id="SM00421">
    <property type="entry name" value="HTH_LUXR"/>
    <property type="match status" value="1"/>
</dbReference>